<keyword evidence="6 7" id="KW-0961">Cell wall biogenesis/degradation</keyword>
<reference evidence="8 9" key="1">
    <citation type="journal article" date="2016" name="Int. J. Syst. Evol. Microbiol.">
        <title>Paraphotobacterium marinum gen. nov., sp. nov., a member of the family Vibrionaceae, isolated from surface seawater.</title>
        <authorList>
            <person name="Huang Z."/>
            <person name="Dong C."/>
            <person name="Shao Z."/>
        </authorList>
    </citation>
    <scope>NUCLEOTIDE SEQUENCE [LARGE SCALE GENOMIC DNA]</scope>
    <source>
        <strain evidence="8 9">NSCS20N07D</strain>
    </source>
</reference>
<keyword evidence="5 7" id="KW-0413">Isomerase</keyword>
<dbReference type="HAMAP" id="MF_00258">
    <property type="entry name" value="Glu_racemase"/>
    <property type="match status" value="1"/>
</dbReference>
<dbReference type="InterPro" id="IPR004391">
    <property type="entry name" value="Glu_race"/>
</dbReference>
<evidence type="ECO:0000256" key="7">
    <source>
        <dbReference type="HAMAP-Rule" id="MF_00258"/>
    </source>
</evidence>
<evidence type="ECO:0000256" key="6">
    <source>
        <dbReference type="ARBA" id="ARBA00023316"/>
    </source>
</evidence>
<dbReference type="GO" id="GO:0009252">
    <property type="term" value="P:peptidoglycan biosynthetic process"/>
    <property type="evidence" value="ECO:0007669"/>
    <property type="project" value="UniProtKB-UniRule"/>
</dbReference>
<protein>
    <recommendedName>
        <fullName evidence="2 7">Glutamate racemase</fullName>
        <ecNumber evidence="2 7">5.1.1.3</ecNumber>
    </recommendedName>
</protein>
<dbReference type="GO" id="GO:0008360">
    <property type="term" value="P:regulation of cell shape"/>
    <property type="evidence" value="ECO:0007669"/>
    <property type="project" value="UniProtKB-KW"/>
</dbReference>
<feature type="binding site" evidence="7">
    <location>
        <begin position="40"/>
        <end position="41"/>
    </location>
    <ligand>
        <name>substrate</name>
    </ligand>
</feature>
<dbReference type="OrthoDB" id="9801055at2"/>
<dbReference type="KEGG" id="pmai:CF386_03830"/>
<comment type="catalytic activity">
    <reaction evidence="1 7">
        <text>L-glutamate = D-glutamate</text>
        <dbReference type="Rhea" id="RHEA:12813"/>
        <dbReference type="ChEBI" id="CHEBI:29985"/>
        <dbReference type="ChEBI" id="CHEBI:29986"/>
        <dbReference type="EC" id="5.1.1.3"/>
    </reaction>
</comment>
<dbReference type="GO" id="GO:0008881">
    <property type="term" value="F:glutamate racemase activity"/>
    <property type="evidence" value="ECO:0007669"/>
    <property type="project" value="UniProtKB-UniRule"/>
</dbReference>
<dbReference type="PANTHER" id="PTHR21198:SF2">
    <property type="entry name" value="GLUTAMATE RACEMASE"/>
    <property type="match status" value="1"/>
</dbReference>
<dbReference type="InterPro" id="IPR018187">
    <property type="entry name" value="Asp/Glu_racemase_AS_1"/>
</dbReference>
<comment type="function">
    <text evidence="7">Provides the (R)-glutamate required for cell wall biosynthesis.</text>
</comment>
<dbReference type="AlphaFoldDB" id="A0A220VD75"/>
<keyword evidence="9" id="KW-1185">Reference proteome</keyword>
<dbReference type="EC" id="5.1.1.3" evidence="2 7"/>
<dbReference type="InterPro" id="IPR001920">
    <property type="entry name" value="Asp/Glu_race"/>
</dbReference>
<dbReference type="NCBIfam" id="TIGR00067">
    <property type="entry name" value="glut_race"/>
    <property type="match status" value="1"/>
</dbReference>
<feature type="binding site" evidence="7">
    <location>
        <begin position="186"/>
        <end position="187"/>
    </location>
    <ligand>
        <name>substrate</name>
    </ligand>
</feature>
<evidence type="ECO:0000313" key="8">
    <source>
        <dbReference type="EMBL" id="ASK78221.1"/>
    </source>
</evidence>
<evidence type="ECO:0000256" key="2">
    <source>
        <dbReference type="ARBA" id="ARBA00013090"/>
    </source>
</evidence>
<dbReference type="UniPathway" id="UPA00219"/>
<accession>A0A220VD75</accession>
<feature type="active site" description="Proton donor/acceptor" evidence="7">
    <location>
        <position position="72"/>
    </location>
</feature>
<comment type="pathway">
    <text evidence="7">Cell wall biogenesis; peptidoglycan biosynthesis.</text>
</comment>
<organism evidence="8 9">
    <name type="scientific">Paraphotobacterium marinum</name>
    <dbReference type="NCBI Taxonomy" id="1755811"/>
    <lineage>
        <taxon>Bacteria</taxon>
        <taxon>Pseudomonadati</taxon>
        <taxon>Pseudomonadota</taxon>
        <taxon>Gammaproteobacteria</taxon>
        <taxon>Vibrionales</taxon>
        <taxon>Vibrionaceae</taxon>
        <taxon>Paraphotobacterium</taxon>
    </lineage>
</organism>
<keyword evidence="3 7" id="KW-0133">Cell shape</keyword>
<evidence type="ECO:0000256" key="3">
    <source>
        <dbReference type="ARBA" id="ARBA00022960"/>
    </source>
</evidence>
<dbReference type="Pfam" id="PF01177">
    <property type="entry name" value="Asp_Glu_race"/>
    <property type="match status" value="1"/>
</dbReference>
<evidence type="ECO:0000256" key="4">
    <source>
        <dbReference type="ARBA" id="ARBA00022984"/>
    </source>
</evidence>
<dbReference type="PANTHER" id="PTHR21198">
    <property type="entry name" value="GLUTAMATE RACEMASE"/>
    <property type="match status" value="1"/>
</dbReference>
<dbReference type="EMBL" id="CP022355">
    <property type="protein sequence ID" value="ASK78221.1"/>
    <property type="molecule type" value="Genomic_DNA"/>
</dbReference>
<dbReference type="FunFam" id="3.40.50.1860:FF:000001">
    <property type="entry name" value="Glutamate racemase"/>
    <property type="match status" value="1"/>
</dbReference>
<dbReference type="SUPFAM" id="SSF53681">
    <property type="entry name" value="Aspartate/glutamate racemase"/>
    <property type="match status" value="2"/>
</dbReference>
<evidence type="ECO:0000256" key="5">
    <source>
        <dbReference type="ARBA" id="ARBA00023235"/>
    </source>
</evidence>
<feature type="binding site" evidence="7">
    <location>
        <begin position="73"/>
        <end position="74"/>
    </location>
    <ligand>
        <name>substrate</name>
    </ligand>
</feature>
<evidence type="ECO:0000313" key="9">
    <source>
        <dbReference type="Proteomes" id="UP000242175"/>
    </source>
</evidence>
<gene>
    <name evidence="7" type="primary">murI</name>
    <name evidence="8" type="ORF">CF386_03830</name>
</gene>
<dbReference type="Proteomes" id="UP000242175">
    <property type="component" value="Chromosome large"/>
</dbReference>
<comment type="similarity">
    <text evidence="7">Belongs to the aspartate/glutamate racemases family.</text>
</comment>
<proteinExistence type="inferred from homology"/>
<dbReference type="RefSeq" id="WP_089073130.1">
    <property type="nucleotide sequence ID" value="NZ_CBCSAM010000010.1"/>
</dbReference>
<dbReference type="InterPro" id="IPR033134">
    <property type="entry name" value="Asp/Glu_racemase_AS_2"/>
</dbReference>
<feature type="binding site" evidence="7">
    <location>
        <begin position="8"/>
        <end position="9"/>
    </location>
    <ligand>
        <name>substrate</name>
    </ligand>
</feature>
<dbReference type="Gene3D" id="3.40.50.1860">
    <property type="match status" value="2"/>
</dbReference>
<dbReference type="PROSITE" id="PS00923">
    <property type="entry name" value="ASP_GLU_RACEMASE_1"/>
    <property type="match status" value="1"/>
</dbReference>
<name>A0A220VD75_9GAMM</name>
<dbReference type="InterPro" id="IPR015942">
    <property type="entry name" value="Asp/Glu/hydantoin_racemase"/>
</dbReference>
<dbReference type="GO" id="GO:0071555">
    <property type="term" value="P:cell wall organization"/>
    <property type="evidence" value="ECO:0007669"/>
    <property type="project" value="UniProtKB-KW"/>
</dbReference>
<evidence type="ECO:0000256" key="1">
    <source>
        <dbReference type="ARBA" id="ARBA00001602"/>
    </source>
</evidence>
<feature type="active site" description="Proton donor/acceptor" evidence="7">
    <location>
        <position position="185"/>
    </location>
</feature>
<dbReference type="PROSITE" id="PS00924">
    <property type="entry name" value="ASP_GLU_RACEMASE_2"/>
    <property type="match status" value="1"/>
</dbReference>
<keyword evidence="4 7" id="KW-0573">Peptidoglycan synthesis</keyword>
<sequence>MSNVLIFDSGVGGLSVYQEVYKKMPFNRYYYVFDNAFFPYGILDERDLIKRVNKIIKHCVDKYEIDLVIVACNTASTIALESLRKKILVPIVGVVPAIKTASIITESKSIALLATPATIKREYLDTLIEKFAYSVNVSRIGTTELVELAEKKIRCSYYDKNKATTIIAEILKTLPTTIDCLVLGCTHFPLIKDEISEVYNNSIKIIDSGEAIANRVFSLLGKVMSPNKNVTNIQNFTLCTRKVDSTLKLDNYLKKIHLSPVQILVNHNF</sequence>